<dbReference type="GO" id="GO:0015079">
    <property type="term" value="F:potassium ion transmembrane transporter activity"/>
    <property type="evidence" value="ECO:0007669"/>
    <property type="project" value="UniProtKB-UniRule"/>
</dbReference>
<evidence type="ECO:0000256" key="7">
    <source>
        <dbReference type="ARBA" id="ARBA00022847"/>
    </source>
</evidence>
<dbReference type="EMBL" id="OCSU01000001">
    <property type="protein sequence ID" value="SOE59268.1"/>
    <property type="molecule type" value="Genomic_DNA"/>
</dbReference>
<evidence type="ECO:0000313" key="17">
    <source>
        <dbReference type="Proteomes" id="UP000219522"/>
    </source>
</evidence>
<evidence type="ECO:0000256" key="3">
    <source>
        <dbReference type="ARBA" id="ARBA00022448"/>
    </source>
</evidence>
<keyword evidence="4 12" id="KW-1003">Cell membrane</keyword>
<evidence type="ECO:0000313" key="16">
    <source>
        <dbReference type="EMBL" id="SOE59268.1"/>
    </source>
</evidence>
<feature type="transmembrane region" description="Helical" evidence="12">
    <location>
        <begin position="67"/>
        <end position="86"/>
    </location>
</feature>
<evidence type="ECO:0000256" key="13">
    <source>
        <dbReference type="SAM" id="MobiDB-lite"/>
    </source>
</evidence>
<evidence type="ECO:0000259" key="15">
    <source>
        <dbReference type="Pfam" id="PF22776"/>
    </source>
</evidence>
<keyword evidence="6 12" id="KW-0812">Transmembrane</keyword>
<feature type="transmembrane region" description="Helical" evidence="12">
    <location>
        <begin position="234"/>
        <end position="255"/>
    </location>
</feature>
<dbReference type="GO" id="GO:0015293">
    <property type="term" value="F:symporter activity"/>
    <property type="evidence" value="ECO:0007669"/>
    <property type="project" value="UniProtKB-UniRule"/>
</dbReference>
<name>A0A7Z7I3K2_9BURK</name>
<comment type="similarity">
    <text evidence="2 12">Belongs to the HAK/KUP transporter (TC 2.A.72) family.</text>
</comment>
<feature type="transmembrane region" description="Helical" evidence="12">
    <location>
        <begin position="386"/>
        <end position="408"/>
    </location>
</feature>
<proteinExistence type="inferred from homology"/>
<gene>
    <name evidence="12" type="primary">kup</name>
    <name evidence="16" type="ORF">SAMN05446927_1723</name>
</gene>
<evidence type="ECO:0000256" key="10">
    <source>
        <dbReference type="ARBA" id="ARBA00023065"/>
    </source>
</evidence>
<evidence type="ECO:0000259" key="14">
    <source>
        <dbReference type="Pfam" id="PF02705"/>
    </source>
</evidence>
<feature type="transmembrane region" description="Helical" evidence="12">
    <location>
        <begin position="190"/>
        <end position="211"/>
    </location>
</feature>
<dbReference type="Proteomes" id="UP000219522">
    <property type="component" value="Unassembled WGS sequence"/>
</dbReference>
<organism evidence="16 17">
    <name type="scientific">Caballeronia arationis</name>
    <dbReference type="NCBI Taxonomy" id="1777142"/>
    <lineage>
        <taxon>Bacteria</taxon>
        <taxon>Pseudomonadati</taxon>
        <taxon>Pseudomonadota</taxon>
        <taxon>Betaproteobacteria</taxon>
        <taxon>Burkholderiales</taxon>
        <taxon>Burkholderiaceae</taxon>
        <taxon>Caballeronia</taxon>
    </lineage>
</organism>
<dbReference type="InterPro" id="IPR053952">
    <property type="entry name" value="K_trans_C"/>
</dbReference>
<comment type="function">
    <text evidence="12">Transport of potassium into the cell. Likely operates as a K(+):H(+) symporter.</text>
</comment>
<dbReference type="PANTHER" id="PTHR30540">
    <property type="entry name" value="OSMOTIC STRESS POTASSIUM TRANSPORTER"/>
    <property type="match status" value="1"/>
</dbReference>
<evidence type="ECO:0000256" key="6">
    <source>
        <dbReference type="ARBA" id="ARBA00022692"/>
    </source>
</evidence>
<feature type="transmembrane region" description="Helical" evidence="12">
    <location>
        <begin position="307"/>
        <end position="327"/>
    </location>
</feature>
<comment type="subcellular location">
    <subcellularLocation>
        <location evidence="12">Cell membrane</location>
        <topology evidence="12">Multi-pass membrane protein</topology>
    </subcellularLocation>
    <subcellularLocation>
        <location evidence="1">Membrane</location>
        <topology evidence="1">Multi-pass membrane protein</topology>
    </subcellularLocation>
</comment>
<feature type="transmembrane region" description="Helical" evidence="12">
    <location>
        <begin position="123"/>
        <end position="148"/>
    </location>
</feature>
<keyword evidence="8 12" id="KW-0630">Potassium</keyword>
<keyword evidence="9 12" id="KW-1133">Transmembrane helix</keyword>
<keyword evidence="10 12" id="KW-0406">Ion transport</keyword>
<evidence type="ECO:0000256" key="9">
    <source>
        <dbReference type="ARBA" id="ARBA00022989"/>
    </source>
</evidence>
<sequence length="646" mass="69203">MGLTASGATSDDKAGAPAPHHPAPHHPALWSLALAALGIVYGDIGTSPLYTLKTVFDPANGLPLEPLNVIGIVSLIFWSLIIVVSLKYVTLILRANNHGEGGIMALLALAASSVASRPRLRHVLLGIGVMGAALFYGDGVITPAISVLSAVEGLEVATPLLKPYVIPVTLIALTALFMMQKHGTAGIGAVFGPVMVVWFFVLAIAGAVNIADAPRILEALDPLAGLAFCLRHRWLAFVALGAVVLSLTGAEALYADMGHFGARPIRVTWFGMVFPALALNYLGQGALLLADPSALQNPFYHLFPQWMLYPMVGLSTVATVIASQAVISGTYSMTKQAMQLGFLPRMNVVYTSAKEIGQIYVPGINWTLLIAVVGAVLAFGSSTALGSAYGIAVTGTMLITTVLTFFVIRYAWHYNWLLCVCATAFFFVIDATFFSANLLKIAQGGWFPLAIGFVMFTIMATWGRGWEMMLAEARLRAGTTPLKPFLASLLAKPPVRVEGTAIFMNADPHGVPHSLLNNLVHNRVLHETVIFLTVANSEVPWIPSNQRVSVQSLGQGCYQVTVLYGFKDEVDLPAALEACASSGVRFDRTQISWFLSRATVVPTPGKGMALWRERLFAVMLHNVGNVAAYLKLPADRVIELGARVEI</sequence>
<evidence type="ECO:0000256" key="1">
    <source>
        <dbReference type="ARBA" id="ARBA00004141"/>
    </source>
</evidence>
<dbReference type="Pfam" id="PF02705">
    <property type="entry name" value="K_trans"/>
    <property type="match status" value="1"/>
</dbReference>
<keyword evidence="3 12" id="KW-0813">Transport</keyword>
<comment type="catalytic activity">
    <reaction evidence="12">
        <text>K(+)(in) + H(+)(in) = K(+)(out) + H(+)(out)</text>
        <dbReference type="Rhea" id="RHEA:28490"/>
        <dbReference type="ChEBI" id="CHEBI:15378"/>
        <dbReference type="ChEBI" id="CHEBI:29103"/>
    </reaction>
</comment>
<dbReference type="GO" id="GO:0005886">
    <property type="term" value="C:plasma membrane"/>
    <property type="evidence" value="ECO:0007669"/>
    <property type="project" value="UniProtKB-SubCell"/>
</dbReference>
<dbReference type="PANTHER" id="PTHR30540:SF79">
    <property type="entry name" value="LOW AFFINITY POTASSIUM TRANSPORT SYSTEM PROTEIN KUP"/>
    <property type="match status" value="1"/>
</dbReference>
<comment type="caution">
    <text evidence="16">The sequence shown here is derived from an EMBL/GenBank/DDBJ whole genome shotgun (WGS) entry which is preliminary data.</text>
</comment>
<evidence type="ECO:0000256" key="12">
    <source>
        <dbReference type="HAMAP-Rule" id="MF_01522"/>
    </source>
</evidence>
<feature type="transmembrane region" description="Helical" evidence="12">
    <location>
        <begin position="160"/>
        <end position="178"/>
    </location>
</feature>
<dbReference type="InterPro" id="IPR023051">
    <property type="entry name" value="Kup"/>
</dbReference>
<feature type="transmembrane region" description="Helical" evidence="12">
    <location>
        <begin position="359"/>
        <end position="380"/>
    </location>
</feature>
<evidence type="ECO:0000256" key="5">
    <source>
        <dbReference type="ARBA" id="ARBA00022538"/>
    </source>
</evidence>
<dbReference type="InterPro" id="IPR003855">
    <property type="entry name" value="K+_transporter"/>
</dbReference>
<accession>A0A7Z7I3K2</accession>
<keyword evidence="7 12" id="KW-0769">Symport</keyword>
<feature type="domain" description="K+ potassium transporter integral membrane" evidence="14">
    <location>
        <begin position="32"/>
        <end position="473"/>
    </location>
</feature>
<dbReference type="InterPro" id="IPR053951">
    <property type="entry name" value="K_trans_N"/>
</dbReference>
<feature type="transmembrane region" description="Helical" evidence="12">
    <location>
        <begin position="28"/>
        <end position="46"/>
    </location>
</feature>
<feature type="transmembrane region" description="Helical" evidence="12">
    <location>
        <begin position="267"/>
        <end position="287"/>
    </location>
</feature>
<reference evidence="16 17" key="1">
    <citation type="submission" date="2017-09" db="EMBL/GenBank/DDBJ databases">
        <authorList>
            <person name="Varghese N."/>
            <person name="Submissions S."/>
        </authorList>
    </citation>
    <scope>NUCLEOTIDE SEQUENCE [LARGE SCALE GENOMIC DNA]</scope>
    <source>
        <strain evidence="16 17">OK806</strain>
    </source>
</reference>
<feature type="domain" description="K+ potassium transporter C-terminal" evidence="15">
    <location>
        <begin position="499"/>
        <end position="646"/>
    </location>
</feature>
<feature type="transmembrane region" description="Helical" evidence="12">
    <location>
        <begin position="415"/>
        <end position="434"/>
    </location>
</feature>
<dbReference type="OrthoDB" id="9805577at2"/>
<dbReference type="HAMAP" id="MF_01522">
    <property type="entry name" value="Kup"/>
    <property type="match status" value="1"/>
</dbReference>
<feature type="region of interest" description="Disordered" evidence="13">
    <location>
        <begin position="1"/>
        <end position="22"/>
    </location>
</feature>
<keyword evidence="5 12" id="KW-0633">Potassium transport</keyword>
<feature type="transmembrane region" description="Helical" evidence="12">
    <location>
        <begin position="446"/>
        <end position="466"/>
    </location>
</feature>
<evidence type="ECO:0000256" key="8">
    <source>
        <dbReference type="ARBA" id="ARBA00022958"/>
    </source>
</evidence>
<evidence type="ECO:0000256" key="4">
    <source>
        <dbReference type="ARBA" id="ARBA00022475"/>
    </source>
</evidence>
<keyword evidence="17" id="KW-1185">Reference proteome</keyword>
<evidence type="ECO:0000256" key="11">
    <source>
        <dbReference type="ARBA" id="ARBA00023136"/>
    </source>
</evidence>
<protein>
    <recommendedName>
        <fullName evidence="12">Probable potassium transport system protein Kup</fullName>
    </recommendedName>
</protein>
<dbReference type="Pfam" id="PF22776">
    <property type="entry name" value="K_trans_C"/>
    <property type="match status" value="1"/>
</dbReference>
<keyword evidence="11 12" id="KW-0472">Membrane</keyword>
<dbReference type="AlphaFoldDB" id="A0A7Z7I3K2"/>
<evidence type="ECO:0000256" key="2">
    <source>
        <dbReference type="ARBA" id="ARBA00007019"/>
    </source>
</evidence>
<dbReference type="RefSeq" id="WP_062632385.1">
    <property type="nucleotide sequence ID" value="NZ_FCOG02000003.1"/>
</dbReference>